<sequence>MARQQPDTRVHGVIAALDELRRQAVRRARVHLKMPQGNAIVLAVLRSRAHRLLSGSAIELRYVGRRSGRQYVLPVQYASAGDHLVVWPQHWQRATWWRNFRTPQPATVRLTGRPHEGVARVVDPGDPQWHAARQTYAMRWPRMAPHVTGPLVLISLRP</sequence>
<dbReference type="InterPro" id="IPR012349">
    <property type="entry name" value="Split_barrel_FMN-bd"/>
</dbReference>
<evidence type="ECO:0008006" key="3">
    <source>
        <dbReference type="Google" id="ProtNLM"/>
    </source>
</evidence>
<keyword evidence="2" id="KW-1185">Reference proteome</keyword>
<accession>A0A1I5T241</accession>
<name>A0A1I5T241_9ACTN</name>
<evidence type="ECO:0000313" key="1">
    <source>
        <dbReference type="EMBL" id="SFP77048.1"/>
    </source>
</evidence>
<dbReference type="EMBL" id="FOWQ01000008">
    <property type="protein sequence ID" value="SFP77048.1"/>
    <property type="molecule type" value="Genomic_DNA"/>
</dbReference>
<dbReference type="GO" id="GO:0016491">
    <property type="term" value="F:oxidoreductase activity"/>
    <property type="evidence" value="ECO:0007669"/>
    <property type="project" value="InterPro"/>
</dbReference>
<dbReference type="Pfam" id="PF04075">
    <property type="entry name" value="F420H2_quin_red"/>
    <property type="match status" value="1"/>
</dbReference>
<proteinExistence type="predicted"/>
<dbReference type="AlphaFoldDB" id="A0A1I5T241"/>
<gene>
    <name evidence="1" type="ORF">SAMN05660464_4186</name>
</gene>
<dbReference type="Proteomes" id="UP000198857">
    <property type="component" value="Unassembled WGS sequence"/>
</dbReference>
<protein>
    <recommendedName>
        <fullName evidence="3">Deazaflavin-dependent oxidoreductase, nitroreductase family</fullName>
    </recommendedName>
</protein>
<evidence type="ECO:0000313" key="2">
    <source>
        <dbReference type="Proteomes" id="UP000198857"/>
    </source>
</evidence>
<dbReference type="InterPro" id="IPR004378">
    <property type="entry name" value="F420H2_quin_Rdtase"/>
</dbReference>
<dbReference type="Gene3D" id="2.30.110.10">
    <property type="entry name" value="Electron Transport, Fmn-binding Protein, Chain A"/>
    <property type="match status" value="1"/>
</dbReference>
<reference evidence="2" key="1">
    <citation type="submission" date="2016-10" db="EMBL/GenBank/DDBJ databases">
        <authorList>
            <person name="Varghese N."/>
            <person name="Submissions S."/>
        </authorList>
    </citation>
    <scope>NUCLEOTIDE SEQUENCE [LARGE SCALE GENOMIC DNA]</scope>
    <source>
        <strain evidence="2">DSM 44208</strain>
    </source>
</reference>
<organism evidence="1 2">
    <name type="scientific">Geodermatophilus dictyosporus</name>
    <dbReference type="NCBI Taxonomy" id="1523247"/>
    <lineage>
        <taxon>Bacteria</taxon>
        <taxon>Bacillati</taxon>
        <taxon>Actinomycetota</taxon>
        <taxon>Actinomycetes</taxon>
        <taxon>Geodermatophilales</taxon>
        <taxon>Geodermatophilaceae</taxon>
        <taxon>Geodermatophilus</taxon>
    </lineage>
</organism>